<evidence type="ECO:0000313" key="3">
    <source>
        <dbReference type="Proteomes" id="UP000053157"/>
    </source>
</evidence>
<sequence length="105" mass="11621">MRLVTVETVTLIVVGWVLALGALYVRQRRGQFGRRSVLNWAMVASFSVGWALWQYDTLPETADTVVGALAPWVATLVGFVGVGIALHLYRTRPKPSDDTHHSEQS</sequence>
<evidence type="ECO:0000256" key="1">
    <source>
        <dbReference type="SAM" id="Phobius"/>
    </source>
</evidence>
<dbReference type="RefSeq" id="WP_058570895.1">
    <property type="nucleotide sequence ID" value="NZ_LOPV01000041.1"/>
</dbReference>
<dbReference type="Proteomes" id="UP000053157">
    <property type="component" value="Unassembled WGS sequence"/>
</dbReference>
<evidence type="ECO:0000313" key="2">
    <source>
        <dbReference type="EMBL" id="KTG30556.1"/>
    </source>
</evidence>
<organism evidence="2 3">
    <name type="scientific">Haloferax profundi</name>
    <dbReference type="NCBI Taxonomy" id="1544718"/>
    <lineage>
        <taxon>Archaea</taxon>
        <taxon>Methanobacteriati</taxon>
        <taxon>Methanobacteriota</taxon>
        <taxon>Stenosarchaea group</taxon>
        <taxon>Halobacteria</taxon>
        <taxon>Halobacteriales</taxon>
        <taxon>Haloferacaceae</taxon>
        <taxon>Haloferax</taxon>
    </lineage>
</organism>
<feature type="transmembrane region" description="Helical" evidence="1">
    <location>
        <begin position="6"/>
        <end position="25"/>
    </location>
</feature>
<name>A0A0W1SVW3_9EURY</name>
<feature type="transmembrane region" description="Helical" evidence="1">
    <location>
        <begin position="37"/>
        <end position="53"/>
    </location>
</feature>
<keyword evidence="3" id="KW-1185">Reference proteome</keyword>
<feature type="transmembrane region" description="Helical" evidence="1">
    <location>
        <begin position="65"/>
        <end position="89"/>
    </location>
</feature>
<keyword evidence="1" id="KW-0472">Membrane</keyword>
<protein>
    <submittedName>
        <fullName evidence="2">Uncharacterized protein</fullName>
    </submittedName>
</protein>
<reference evidence="2 3" key="1">
    <citation type="submission" date="2015-12" db="EMBL/GenBank/DDBJ databases">
        <title>Haloferax profundi sp. nov. isolated from the Discovery deep brine-seawater interface in the Red Sea.</title>
        <authorList>
            <person name="Zhang G."/>
            <person name="Stingl U."/>
            <person name="Rashid M."/>
        </authorList>
    </citation>
    <scope>NUCLEOTIDE SEQUENCE [LARGE SCALE GENOMIC DNA]</scope>
    <source>
        <strain evidence="2 3">SB29</strain>
    </source>
</reference>
<dbReference type="AlphaFoldDB" id="A0A0W1SVW3"/>
<dbReference type="OrthoDB" id="290463at2157"/>
<comment type="caution">
    <text evidence="2">The sequence shown here is derived from an EMBL/GenBank/DDBJ whole genome shotgun (WGS) entry which is preliminary data.</text>
</comment>
<keyword evidence="1" id="KW-1133">Transmembrane helix</keyword>
<keyword evidence="1" id="KW-0812">Transmembrane</keyword>
<gene>
    <name evidence="2" type="ORF">AUR66_07265</name>
</gene>
<dbReference type="EMBL" id="LOPV01000041">
    <property type="protein sequence ID" value="KTG30556.1"/>
    <property type="molecule type" value="Genomic_DNA"/>
</dbReference>
<proteinExistence type="predicted"/>
<accession>A0A0W1SVW3</accession>